<evidence type="ECO:0008006" key="5">
    <source>
        <dbReference type="Google" id="ProtNLM"/>
    </source>
</evidence>
<dbReference type="EMBL" id="DLUG01000117">
    <property type="protein sequence ID" value="DAB36541.1"/>
    <property type="molecule type" value="Genomic_DNA"/>
</dbReference>
<gene>
    <name evidence="3" type="ORF">CFH80_04295</name>
</gene>
<dbReference type="Proteomes" id="UP000231638">
    <property type="component" value="Unassembled WGS sequence"/>
</dbReference>
<evidence type="ECO:0000256" key="1">
    <source>
        <dbReference type="SAM" id="MobiDB-lite"/>
    </source>
</evidence>
<protein>
    <recommendedName>
        <fullName evidence="5">Periplasmic protein</fullName>
    </recommendedName>
</protein>
<evidence type="ECO:0000313" key="4">
    <source>
        <dbReference type="Proteomes" id="UP000231638"/>
    </source>
</evidence>
<organism evidence="3 4">
    <name type="scientific">Sulfurospirillum cavolei</name>
    <dbReference type="NCBI Taxonomy" id="366522"/>
    <lineage>
        <taxon>Bacteria</taxon>
        <taxon>Pseudomonadati</taxon>
        <taxon>Campylobacterota</taxon>
        <taxon>Epsilonproteobacteria</taxon>
        <taxon>Campylobacterales</taxon>
        <taxon>Sulfurospirillaceae</taxon>
        <taxon>Sulfurospirillum</taxon>
    </lineage>
</organism>
<dbReference type="PROSITE" id="PS51257">
    <property type="entry name" value="PROKAR_LIPOPROTEIN"/>
    <property type="match status" value="1"/>
</dbReference>
<accession>A0A2D3W5A8</accession>
<comment type="caution">
    <text evidence="3">The sequence shown here is derived from an EMBL/GenBank/DDBJ whole genome shotgun (WGS) entry which is preliminary data.</text>
</comment>
<name>A0A2D3W5A8_9BACT</name>
<keyword evidence="2" id="KW-0732">Signal</keyword>
<feature type="signal peptide" evidence="2">
    <location>
        <begin position="1"/>
        <end position="20"/>
    </location>
</feature>
<dbReference type="STRING" id="366522.GCA_001548055_01596"/>
<evidence type="ECO:0000313" key="3">
    <source>
        <dbReference type="EMBL" id="DAB36541.1"/>
    </source>
</evidence>
<sequence length="441" mass="48290">MRFWTTVVILVAFLTGCTTTQSTPQPYKPSTYNVASAQKGNQKSTVTYPGSEGAAPTITGKVIQQQPKATPQQESATPYAETAISSTTLAMATPTPSTGVEATPTTPTPEVSEEKEGALSVASPMPKPLNDDSTMIKVAVLIPQKTIKKYAISTVNSVMSYLLYKNYYFDLNVFNSGDEREASIVQALNDIKAGGYRYIIAPVTNEGAVIIANNVHDTLVFIPTLNKSAVSITNANIVFGGIDYDKQIALLTEKANEKVGTFEDGSALSSQLNTLVRQHNSRVFYEKRVENSKANFKGMFKGNGSLNNASFYLNTPIVTSSLIASQLRANDIQAYALLSSQINYNPLLLTLTQYEDRNRLYIANSIQRAPSGLEEINAMFGHDIVYDWVNYSTSIGADFVCSNFFEGRVARAFKEPMIDNQVAYHTSLYQAGRNEFIRVTP</sequence>
<evidence type="ECO:0000256" key="2">
    <source>
        <dbReference type="SAM" id="SignalP"/>
    </source>
</evidence>
<feature type="chain" id="PRO_5013554973" description="Periplasmic protein" evidence="2">
    <location>
        <begin position="21"/>
        <end position="441"/>
    </location>
</feature>
<feature type="region of interest" description="Disordered" evidence="1">
    <location>
        <begin position="92"/>
        <end position="126"/>
    </location>
</feature>
<dbReference type="AlphaFoldDB" id="A0A2D3W5A8"/>
<proteinExistence type="predicted"/>
<reference evidence="3 4" key="1">
    <citation type="journal article" date="2017" name="Front. Microbiol.">
        <title>Comparative Genomic Analysis of the Class Epsilonproteobacteria and Proposed Reclassification to Epsilonbacteraeota (phyl. nov.).</title>
        <authorList>
            <person name="Waite D.W."/>
            <person name="Vanwonterghem I."/>
            <person name="Rinke C."/>
            <person name="Parks D.H."/>
            <person name="Zhang Y."/>
            <person name="Takai K."/>
            <person name="Sievert S.M."/>
            <person name="Simon J."/>
            <person name="Campbell B.J."/>
            <person name="Hanson T.E."/>
            <person name="Woyke T."/>
            <person name="Klotz M.G."/>
            <person name="Hugenholtz P."/>
        </authorList>
    </citation>
    <scope>NUCLEOTIDE SEQUENCE [LARGE SCALE GENOMIC DNA]</scope>
    <source>
        <strain evidence="3">UBA11420</strain>
    </source>
</reference>